<evidence type="ECO:0000256" key="11">
    <source>
        <dbReference type="ARBA" id="ARBA00023224"/>
    </source>
</evidence>
<feature type="transmembrane region" description="Helical" evidence="13">
    <location>
        <begin position="201"/>
        <end position="221"/>
    </location>
</feature>
<dbReference type="Proteomes" id="UP000466442">
    <property type="component" value="Linkage Group LG12"/>
</dbReference>
<feature type="transmembrane region" description="Helical" evidence="13">
    <location>
        <begin position="170"/>
        <end position="192"/>
    </location>
</feature>
<reference evidence="15" key="1">
    <citation type="journal article" date="2021" name="Mol. Ecol. Resour.">
        <title>Apolygus lucorum genome provides insights into omnivorousness and mesophyll feeding.</title>
        <authorList>
            <person name="Liu Y."/>
            <person name="Liu H."/>
            <person name="Wang H."/>
            <person name="Huang T."/>
            <person name="Liu B."/>
            <person name="Yang B."/>
            <person name="Yin L."/>
            <person name="Li B."/>
            <person name="Zhang Y."/>
            <person name="Zhang S."/>
            <person name="Jiang F."/>
            <person name="Zhang X."/>
            <person name="Ren Y."/>
            <person name="Wang B."/>
            <person name="Wang S."/>
            <person name="Lu Y."/>
            <person name="Wu K."/>
            <person name="Fan W."/>
            <person name="Wang G."/>
        </authorList>
    </citation>
    <scope>NUCLEOTIDE SEQUENCE</scope>
    <source>
        <strain evidence="15">12Hb</strain>
    </source>
</reference>
<evidence type="ECO:0000256" key="7">
    <source>
        <dbReference type="ARBA" id="ARBA00023136"/>
    </source>
</evidence>
<dbReference type="Pfam" id="PF00001">
    <property type="entry name" value="7tm_1"/>
    <property type="match status" value="1"/>
</dbReference>
<evidence type="ECO:0000256" key="6">
    <source>
        <dbReference type="ARBA" id="ARBA00023040"/>
    </source>
</evidence>
<feature type="domain" description="G-protein coupled receptors family 1 profile" evidence="14">
    <location>
        <begin position="182"/>
        <end position="446"/>
    </location>
</feature>
<evidence type="ECO:0000256" key="8">
    <source>
        <dbReference type="ARBA" id="ARBA00023157"/>
    </source>
</evidence>
<evidence type="ECO:0000256" key="13">
    <source>
        <dbReference type="SAM" id="Phobius"/>
    </source>
</evidence>
<evidence type="ECO:0000256" key="4">
    <source>
        <dbReference type="ARBA" id="ARBA00022692"/>
    </source>
</evidence>
<keyword evidence="8" id="KW-1015">Disulfide bond</keyword>
<evidence type="ECO:0000313" key="15">
    <source>
        <dbReference type="EMBL" id="KAF6202370.1"/>
    </source>
</evidence>
<dbReference type="EMBL" id="WIXP02000012">
    <property type="protein sequence ID" value="KAF6202370.1"/>
    <property type="molecule type" value="Genomic_DNA"/>
</dbReference>
<feature type="transmembrane region" description="Helical" evidence="13">
    <location>
        <begin position="241"/>
        <end position="263"/>
    </location>
</feature>
<sequence length="491" mass="56363">MPVAGDPYRVPHIAPDRVEEPLREMNLADNSHDMRDSMGRVMQYHSRQTEPIPAQEGTGEAAAVVPMDGIVDDSASIGEDAPEMRAANREDWSTMEDEGIPLEPCPYSVRDQEQFPRDPEMKMNNSEFPSTDAMHDYMQDVTYDEDDLIRHYIRERMGPQRLSHFIPTTIVYVAIFFTGVLGNTFVCMTIAINKELHTSTYYYLFSLAVSDLLLLVLGLPYEVSLCWQQYPWPLGTPSCKLRALVSEMASYTSVLTIVAFTMERYVAVCHPQGNYSMFVLHPKSIIGALWVVSLLAASPFSMFTKINYLQYPEGSGNDLPETAFCAMLEDNKPKWLPIYEFSFLLFFLVPMMMIIVLYVLIWMKLSANMNSSAQRDDRHLQSRRNVIRMLIAVVITFFICWCPFHVQRLFYIYGQDLESYLQINEWIFNLSGVLYYLSATMNPILYNLMSGKYRTAFLLTLTCGSYRRSDGRRNVETEFGYPITEFTSACS</sequence>
<keyword evidence="3" id="KW-1003">Cell membrane</keyword>
<evidence type="ECO:0000256" key="12">
    <source>
        <dbReference type="RuleBase" id="RU000688"/>
    </source>
</evidence>
<dbReference type="PANTHER" id="PTHR24243:SF107">
    <property type="entry name" value="NEUROPEPTIDES CAPA RECEPTOR"/>
    <property type="match status" value="1"/>
</dbReference>
<feature type="transmembrane region" description="Helical" evidence="13">
    <location>
        <begin position="284"/>
        <end position="303"/>
    </location>
</feature>
<dbReference type="InterPro" id="IPR005390">
    <property type="entry name" value="NeuromedU_rcpt"/>
</dbReference>
<keyword evidence="11 12" id="KW-0807">Transducer</keyword>
<dbReference type="InterPro" id="IPR017452">
    <property type="entry name" value="GPCR_Rhodpsn_7TM"/>
</dbReference>
<dbReference type="SUPFAM" id="SSF81321">
    <property type="entry name" value="Family A G protein-coupled receptor-like"/>
    <property type="match status" value="1"/>
</dbReference>
<dbReference type="InterPro" id="IPR000276">
    <property type="entry name" value="GPCR_Rhodpsn"/>
</dbReference>
<keyword evidence="16" id="KW-1185">Reference proteome</keyword>
<dbReference type="GO" id="GO:0005886">
    <property type="term" value="C:plasma membrane"/>
    <property type="evidence" value="ECO:0007669"/>
    <property type="project" value="UniProtKB-SubCell"/>
</dbReference>
<dbReference type="PRINTS" id="PR00237">
    <property type="entry name" value="GPCRRHODOPSN"/>
</dbReference>
<evidence type="ECO:0000256" key="9">
    <source>
        <dbReference type="ARBA" id="ARBA00023170"/>
    </source>
</evidence>
<evidence type="ECO:0000256" key="10">
    <source>
        <dbReference type="ARBA" id="ARBA00023180"/>
    </source>
</evidence>
<dbReference type="PANTHER" id="PTHR24243">
    <property type="entry name" value="G-PROTEIN COUPLED RECEPTOR"/>
    <property type="match status" value="1"/>
</dbReference>
<organism evidence="15 16">
    <name type="scientific">Apolygus lucorum</name>
    <name type="common">Small green plant bug</name>
    <name type="synonym">Lygocoris lucorum</name>
    <dbReference type="NCBI Taxonomy" id="248454"/>
    <lineage>
        <taxon>Eukaryota</taxon>
        <taxon>Metazoa</taxon>
        <taxon>Ecdysozoa</taxon>
        <taxon>Arthropoda</taxon>
        <taxon>Hexapoda</taxon>
        <taxon>Insecta</taxon>
        <taxon>Pterygota</taxon>
        <taxon>Neoptera</taxon>
        <taxon>Paraneoptera</taxon>
        <taxon>Hemiptera</taxon>
        <taxon>Heteroptera</taxon>
        <taxon>Panheteroptera</taxon>
        <taxon>Cimicomorpha</taxon>
        <taxon>Miridae</taxon>
        <taxon>Mirini</taxon>
        <taxon>Apolygus</taxon>
    </lineage>
</organism>
<dbReference type="PROSITE" id="PS50262">
    <property type="entry name" value="G_PROTEIN_RECEP_F1_2"/>
    <property type="match status" value="1"/>
</dbReference>
<dbReference type="PROSITE" id="PS00237">
    <property type="entry name" value="G_PROTEIN_RECEP_F1_1"/>
    <property type="match status" value="1"/>
</dbReference>
<evidence type="ECO:0000259" key="14">
    <source>
        <dbReference type="PROSITE" id="PS50262"/>
    </source>
</evidence>
<evidence type="ECO:0000256" key="2">
    <source>
        <dbReference type="ARBA" id="ARBA00010663"/>
    </source>
</evidence>
<dbReference type="AlphaFoldDB" id="A0A8S9WZM9"/>
<keyword evidence="4 12" id="KW-0812">Transmembrane</keyword>
<evidence type="ECO:0000256" key="5">
    <source>
        <dbReference type="ARBA" id="ARBA00022989"/>
    </source>
</evidence>
<proteinExistence type="inferred from homology"/>
<keyword evidence="9 12" id="KW-0675">Receptor</keyword>
<dbReference type="PRINTS" id="PR01565">
    <property type="entry name" value="NEUROMEDINUR"/>
</dbReference>
<gene>
    <name evidence="15" type="ORF">GE061_004769</name>
</gene>
<keyword evidence="5 13" id="KW-1133">Transmembrane helix</keyword>
<feature type="transmembrane region" description="Helical" evidence="13">
    <location>
        <begin position="341"/>
        <end position="365"/>
    </location>
</feature>
<keyword evidence="10" id="KW-0325">Glycoprotein</keyword>
<comment type="similarity">
    <text evidence="2 12">Belongs to the G-protein coupled receptor 1 family.</text>
</comment>
<evidence type="ECO:0000256" key="1">
    <source>
        <dbReference type="ARBA" id="ARBA00004651"/>
    </source>
</evidence>
<protein>
    <recommendedName>
        <fullName evidence="14">G-protein coupled receptors family 1 profile domain-containing protein</fullName>
    </recommendedName>
</protein>
<feature type="transmembrane region" description="Helical" evidence="13">
    <location>
        <begin position="386"/>
        <end position="406"/>
    </location>
</feature>
<keyword evidence="6 12" id="KW-0297">G-protein coupled receptor</keyword>
<name>A0A8S9WZM9_APOLU</name>
<dbReference type="GO" id="GO:0001607">
    <property type="term" value="F:neuromedin U receptor activity"/>
    <property type="evidence" value="ECO:0007669"/>
    <property type="project" value="InterPro"/>
</dbReference>
<dbReference type="Gene3D" id="1.20.1070.10">
    <property type="entry name" value="Rhodopsin 7-helix transmembrane proteins"/>
    <property type="match status" value="1"/>
</dbReference>
<evidence type="ECO:0000256" key="3">
    <source>
        <dbReference type="ARBA" id="ARBA00022475"/>
    </source>
</evidence>
<feature type="transmembrane region" description="Helical" evidence="13">
    <location>
        <begin position="426"/>
        <end position="448"/>
    </location>
</feature>
<evidence type="ECO:0000313" key="16">
    <source>
        <dbReference type="Proteomes" id="UP000466442"/>
    </source>
</evidence>
<keyword evidence="7 13" id="KW-0472">Membrane</keyword>
<dbReference type="SMART" id="SM01381">
    <property type="entry name" value="7TM_GPCR_Srsx"/>
    <property type="match status" value="1"/>
</dbReference>
<dbReference type="OrthoDB" id="5962705at2759"/>
<comment type="subcellular location">
    <subcellularLocation>
        <location evidence="1">Cell membrane</location>
        <topology evidence="1">Multi-pass membrane protein</topology>
    </subcellularLocation>
</comment>
<accession>A0A8S9WZM9</accession>
<comment type="caution">
    <text evidence="15">The sequence shown here is derived from an EMBL/GenBank/DDBJ whole genome shotgun (WGS) entry which is preliminary data.</text>
</comment>